<name>A0A5D0TT42_9ACTN</name>
<keyword evidence="2" id="KW-1185">Reference proteome</keyword>
<reference evidence="1 2" key="1">
    <citation type="submission" date="2019-08" db="EMBL/GenBank/DDBJ databases">
        <title>Actinomadura sp. nov. CYP1-5 isolated from mountain soil.</title>
        <authorList>
            <person name="Songsumanus A."/>
            <person name="Kuncharoen N."/>
            <person name="Kudo T."/>
            <person name="Yuki M."/>
            <person name="Igarashi Y."/>
            <person name="Tanasupawat S."/>
        </authorList>
    </citation>
    <scope>NUCLEOTIDE SEQUENCE [LARGE SCALE GENOMIC DNA]</scope>
    <source>
        <strain evidence="1 2">GKU157</strain>
    </source>
</reference>
<dbReference type="RefSeq" id="WP_148354921.1">
    <property type="nucleotide sequence ID" value="NZ_JBHSBF010000002.1"/>
</dbReference>
<proteinExistence type="predicted"/>
<gene>
    <name evidence="1" type="ORF">FXF65_37590</name>
</gene>
<protein>
    <submittedName>
        <fullName evidence="1">Uncharacterized protein</fullName>
    </submittedName>
</protein>
<comment type="caution">
    <text evidence="1">The sequence shown here is derived from an EMBL/GenBank/DDBJ whole genome shotgun (WGS) entry which is preliminary data.</text>
</comment>
<accession>A0A5D0TT42</accession>
<dbReference type="AlphaFoldDB" id="A0A5D0TT42"/>
<organism evidence="1 2">
    <name type="scientific">Actinomadura syzygii</name>
    <dbReference type="NCBI Taxonomy" id="1427538"/>
    <lineage>
        <taxon>Bacteria</taxon>
        <taxon>Bacillati</taxon>
        <taxon>Actinomycetota</taxon>
        <taxon>Actinomycetes</taxon>
        <taxon>Streptosporangiales</taxon>
        <taxon>Thermomonosporaceae</taxon>
        <taxon>Actinomadura</taxon>
    </lineage>
</organism>
<evidence type="ECO:0000313" key="2">
    <source>
        <dbReference type="Proteomes" id="UP000322634"/>
    </source>
</evidence>
<evidence type="ECO:0000313" key="1">
    <source>
        <dbReference type="EMBL" id="TYC08610.1"/>
    </source>
</evidence>
<dbReference type="EMBL" id="VSFF01000016">
    <property type="protein sequence ID" value="TYC08610.1"/>
    <property type="molecule type" value="Genomic_DNA"/>
</dbReference>
<dbReference type="Proteomes" id="UP000322634">
    <property type="component" value="Unassembled WGS sequence"/>
</dbReference>
<sequence>MTPNTNAASVESAKPFTAADIRDGDIIRVLPGTHAARVYCDPRLEPAVPSVPAHVHVITGDGVWTVPAALPVELVARHGNRRLVSLTKAWHLGPFLVGSMVIYADGPRPGDGGPALVYAVTRHVTTAEGGRYWLAAPSAPQVEVFGPVQAGRLRLARSRALEAIRCRGN</sequence>